<reference evidence="5 6" key="1">
    <citation type="submission" date="2008-01" db="EMBL/GenBank/DDBJ databases">
        <title>Complete sequence of Pseudomonas putida GB-1.</title>
        <authorList>
            <consortium name="US DOE Joint Genome Institute"/>
            <person name="Copeland A."/>
            <person name="Lucas S."/>
            <person name="Lapidus A."/>
            <person name="Barry K."/>
            <person name="Glavina del Rio T."/>
            <person name="Dalin E."/>
            <person name="Tice H."/>
            <person name="Pitluck S."/>
            <person name="Bruce D."/>
            <person name="Goodwin L."/>
            <person name="Chertkov O."/>
            <person name="Brettin T."/>
            <person name="Detter J.C."/>
            <person name="Han C."/>
            <person name="Kuske C.R."/>
            <person name="Schmutz J."/>
            <person name="Larimer F."/>
            <person name="Land M."/>
            <person name="Hauser L."/>
            <person name="Kyrpides N."/>
            <person name="Kim E."/>
            <person name="McCarthy J.K."/>
            <person name="Richardson P."/>
        </authorList>
    </citation>
    <scope>NUCLEOTIDE SEQUENCE [LARGE SCALE GENOMIC DNA]</scope>
    <source>
        <strain evidence="5 6">GB-1</strain>
    </source>
</reference>
<dbReference type="eggNOG" id="COG2207">
    <property type="taxonomic scope" value="Bacteria"/>
</dbReference>
<keyword evidence="2" id="KW-0238">DNA-binding</keyword>
<evidence type="ECO:0000259" key="4">
    <source>
        <dbReference type="PROSITE" id="PS01124"/>
    </source>
</evidence>
<evidence type="ECO:0000313" key="6">
    <source>
        <dbReference type="Proteomes" id="UP000002157"/>
    </source>
</evidence>
<dbReference type="GO" id="GO:0005829">
    <property type="term" value="C:cytosol"/>
    <property type="evidence" value="ECO:0007669"/>
    <property type="project" value="TreeGrafter"/>
</dbReference>
<dbReference type="PANTHER" id="PTHR47894:SF4">
    <property type="entry name" value="HTH-TYPE TRANSCRIPTIONAL REGULATOR GADX"/>
    <property type="match status" value="1"/>
</dbReference>
<dbReference type="PROSITE" id="PS01124">
    <property type="entry name" value="HTH_ARAC_FAMILY_2"/>
    <property type="match status" value="1"/>
</dbReference>
<dbReference type="Pfam" id="PF12625">
    <property type="entry name" value="Arabinose_bd"/>
    <property type="match status" value="1"/>
</dbReference>
<dbReference type="HOGENOM" id="CLU_047522_3_0_6"/>
<feature type="domain" description="HTH araC/xylS-type" evidence="4">
    <location>
        <begin position="231"/>
        <end position="333"/>
    </location>
</feature>
<keyword evidence="1" id="KW-0805">Transcription regulation</keyword>
<gene>
    <name evidence="5" type="ordered locus">PputGB1_3048</name>
</gene>
<dbReference type="PANTHER" id="PTHR47894">
    <property type="entry name" value="HTH-TYPE TRANSCRIPTIONAL REGULATOR GADX"/>
    <property type="match status" value="1"/>
</dbReference>
<dbReference type="SUPFAM" id="SSF46689">
    <property type="entry name" value="Homeodomain-like"/>
    <property type="match status" value="1"/>
</dbReference>
<evidence type="ECO:0000256" key="1">
    <source>
        <dbReference type="ARBA" id="ARBA00023015"/>
    </source>
</evidence>
<sequence length="342" mass="38066">MRRDSMDSIRGSALLQYDQLLVEHGAAQRDFLAPLHIAPDVVGNYGKHLPYLSLVQLFEGSAHALSLPRFGLELALRQGSTLVGPLRHLANSAPTVGHALVAVIRYMRHYSPAIHFRLEHRAGQAMLFFDNGLPSSEQTPQIVEKSVMGARLLIGELRGAPLRPRAVTLRHAALGDASGYTRYFDCPVLFGQAHNSLVLGADVLQEACVHHDADLHAIVRHFLENQAVPCDSLLASVERKIQMLLPAQRCTLEQVALALNMNSRTLQRHLASDGIEFEGYLDGIRRCQAQQMLRKTTLSVGQIANELGYRRTTSFCRAHLRWFDITPLEHRRQYGDPVIAAL</sequence>
<keyword evidence="3" id="KW-0804">Transcription</keyword>
<dbReference type="AlphaFoldDB" id="B0KFL7"/>
<dbReference type="InterPro" id="IPR018060">
    <property type="entry name" value="HTH_AraC"/>
</dbReference>
<dbReference type="GO" id="GO:0000976">
    <property type="term" value="F:transcription cis-regulatory region binding"/>
    <property type="evidence" value="ECO:0007669"/>
    <property type="project" value="TreeGrafter"/>
</dbReference>
<evidence type="ECO:0000313" key="5">
    <source>
        <dbReference type="EMBL" id="ABY98940.1"/>
    </source>
</evidence>
<dbReference type="Pfam" id="PF12833">
    <property type="entry name" value="HTH_18"/>
    <property type="match status" value="1"/>
</dbReference>
<proteinExistence type="predicted"/>
<dbReference type="InterPro" id="IPR009057">
    <property type="entry name" value="Homeodomain-like_sf"/>
</dbReference>
<dbReference type="Proteomes" id="UP000002157">
    <property type="component" value="Chromosome"/>
</dbReference>
<dbReference type="SMART" id="SM00342">
    <property type="entry name" value="HTH_ARAC"/>
    <property type="match status" value="1"/>
</dbReference>
<protein>
    <submittedName>
        <fullName evidence="5">Transcriptional regulator, AraC family</fullName>
    </submittedName>
</protein>
<dbReference type="EMBL" id="CP000926">
    <property type="protein sequence ID" value="ABY98940.1"/>
    <property type="molecule type" value="Genomic_DNA"/>
</dbReference>
<evidence type="ECO:0000256" key="3">
    <source>
        <dbReference type="ARBA" id="ARBA00023163"/>
    </source>
</evidence>
<evidence type="ECO:0000256" key="2">
    <source>
        <dbReference type="ARBA" id="ARBA00023125"/>
    </source>
</evidence>
<dbReference type="Gene3D" id="1.10.10.60">
    <property type="entry name" value="Homeodomain-like"/>
    <property type="match status" value="1"/>
</dbReference>
<organism evidence="5 6">
    <name type="scientific">Pseudomonas putida (strain GB-1)</name>
    <dbReference type="NCBI Taxonomy" id="76869"/>
    <lineage>
        <taxon>Bacteria</taxon>
        <taxon>Pseudomonadati</taxon>
        <taxon>Pseudomonadota</taxon>
        <taxon>Gammaproteobacteria</taxon>
        <taxon>Pseudomonadales</taxon>
        <taxon>Pseudomonadaceae</taxon>
        <taxon>Pseudomonas</taxon>
    </lineage>
</organism>
<dbReference type="GO" id="GO:0003700">
    <property type="term" value="F:DNA-binding transcription factor activity"/>
    <property type="evidence" value="ECO:0007669"/>
    <property type="project" value="InterPro"/>
</dbReference>
<accession>B0KFL7</accession>
<dbReference type="KEGG" id="ppg:PputGB1_3048"/>
<dbReference type="InterPro" id="IPR032687">
    <property type="entry name" value="AraC-type_N"/>
</dbReference>
<name>B0KFL7_PSEPG</name>